<name>A0ABP8K1Q6_9MICO</name>
<keyword evidence="3" id="KW-0408">Iron</keyword>
<reference evidence="6" key="1">
    <citation type="journal article" date="2019" name="Int. J. Syst. Evol. Microbiol.">
        <title>The Global Catalogue of Microorganisms (GCM) 10K type strain sequencing project: providing services to taxonomists for standard genome sequencing and annotation.</title>
        <authorList>
            <consortium name="The Broad Institute Genomics Platform"/>
            <consortium name="The Broad Institute Genome Sequencing Center for Infectious Disease"/>
            <person name="Wu L."/>
            <person name="Ma J."/>
        </authorList>
    </citation>
    <scope>NUCLEOTIDE SEQUENCE [LARGE SCALE GENOMIC DNA]</scope>
    <source>
        <strain evidence="6">JCM 17809</strain>
    </source>
</reference>
<dbReference type="InterPro" id="IPR003347">
    <property type="entry name" value="JmjC_dom"/>
</dbReference>
<dbReference type="SMART" id="SM00558">
    <property type="entry name" value="JmjC"/>
    <property type="match status" value="1"/>
</dbReference>
<evidence type="ECO:0000256" key="3">
    <source>
        <dbReference type="ARBA" id="ARBA00023004"/>
    </source>
</evidence>
<evidence type="ECO:0000256" key="1">
    <source>
        <dbReference type="ARBA" id="ARBA00001954"/>
    </source>
</evidence>
<organism evidence="5 6">
    <name type="scientific">Fodinibacter luteus</name>
    <dbReference type="NCBI Taxonomy" id="552064"/>
    <lineage>
        <taxon>Bacteria</taxon>
        <taxon>Bacillati</taxon>
        <taxon>Actinomycetota</taxon>
        <taxon>Actinomycetes</taxon>
        <taxon>Micrococcales</taxon>
        <taxon>Intrasporangiaceae</taxon>
        <taxon>Fodinibacter (ex Wang et al. 2009)</taxon>
    </lineage>
</organism>
<gene>
    <name evidence="5" type="ORF">GCM10023168_06590</name>
</gene>
<comment type="cofactor">
    <cofactor evidence="1">
        <name>Fe(2+)</name>
        <dbReference type="ChEBI" id="CHEBI:29033"/>
    </cofactor>
</comment>
<accession>A0ABP8K1Q6</accession>
<dbReference type="RefSeq" id="WP_345202220.1">
    <property type="nucleotide sequence ID" value="NZ_BAABGM010000003.1"/>
</dbReference>
<sequence length="414" mass="43817">MTSPGAEPATGARRAGRGLAAFATVPREVFSRDHWGRAPLLSRADDLPPPTHGFGPDAVDELLSSRALRTPFLRMARAGATLDASAYTLGGGVGATIGDQVSEDKVLREFAAGATIVLQALHRTWGPVGASARELAADLGHPVQVNAYVTPPANRGFDDHYDVHDVMVVQVTGEKHWQVRPPVLDAPLRTQPWTDRREAVAAAATAEPVIDATLRPGDCLYLPRGWLHSATATEEVSTHLTFGVHPWTVRHLVDDLLRAAATHLDADPAVRASLPVGVDVLDAGTTADRRGAARAAVVAALDAVPDEELARLLAGRARAAERAAPLGVLAQHAAGERTGLHGWRVREGLAARWEGGTLVTRVARVAVPDADRGAVRGVLAHEVEPGRLPERVLRRLALAGIVVPDDTGGEPRRG</sequence>
<keyword evidence="2" id="KW-0479">Metal-binding</keyword>
<evidence type="ECO:0000313" key="6">
    <source>
        <dbReference type="Proteomes" id="UP001500945"/>
    </source>
</evidence>
<proteinExistence type="predicted"/>
<dbReference type="PANTHER" id="PTHR13096:SF9">
    <property type="entry name" value="BIFUNCTIONAL LYSINE-SPECIFIC DEMETHYLASE AND HISTIDYL-HYDROXYLASE"/>
    <property type="match status" value="1"/>
</dbReference>
<dbReference type="SUPFAM" id="SSF51197">
    <property type="entry name" value="Clavaminate synthase-like"/>
    <property type="match status" value="1"/>
</dbReference>
<dbReference type="PROSITE" id="PS51184">
    <property type="entry name" value="JMJC"/>
    <property type="match status" value="1"/>
</dbReference>
<protein>
    <recommendedName>
        <fullName evidence="4">JmjC domain-containing protein</fullName>
    </recommendedName>
</protein>
<dbReference type="PANTHER" id="PTHR13096">
    <property type="entry name" value="MINA53 MYC INDUCED NUCLEAR ANTIGEN"/>
    <property type="match status" value="1"/>
</dbReference>
<evidence type="ECO:0000313" key="5">
    <source>
        <dbReference type="EMBL" id="GAA4399383.1"/>
    </source>
</evidence>
<comment type="caution">
    <text evidence="5">The sequence shown here is derived from an EMBL/GenBank/DDBJ whole genome shotgun (WGS) entry which is preliminary data.</text>
</comment>
<feature type="domain" description="JmjC" evidence="4">
    <location>
        <begin position="99"/>
        <end position="261"/>
    </location>
</feature>
<dbReference type="EMBL" id="BAABGM010000003">
    <property type="protein sequence ID" value="GAA4399383.1"/>
    <property type="molecule type" value="Genomic_DNA"/>
</dbReference>
<dbReference type="InterPro" id="IPR039994">
    <property type="entry name" value="NO66-like"/>
</dbReference>
<dbReference type="Proteomes" id="UP001500945">
    <property type="component" value="Unassembled WGS sequence"/>
</dbReference>
<dbReference type="Gene3D" id="2.60.120.650">
    <property type="entry name" value="Cupin"/>
    <property type="match status" value="1"/>
</dbReference>
<evidence type="ECO:0000256" key="2">
    <source>
        <dbReference type="ARBA" id="ARBA00022723"/>
    </source>
</evidence>
<evidence type="ECO:0000259" key="4">
    <source>
        <dbReference type="PROSITE" id="PS51184"/>
    </source>
</evidence>
<keyword evidence="6" id="KW-1185">Reference proteome</keyword>
<dbReference type="Pfam" id="PF08007">
    <property type="entry name" value="JmjC_2"/>
    <property type="match status" value="1"/>
</dbReference>